<evidence type="ECO:0000256" key="1">
    <source>
        <dbReference type="ARBA" id="ARBA00001400"/>
    </source>
</evidence>
<accession>A0ABW9MWR0</accession>
<keyword evidence="9" id="KW-0963">Cytoplasm</keyword>
<dbReference type="RefSeq" id="WP_410032949.1">
    <property type="nucleotide sequence ID" value="NZ_JBGMEH010000006.1"/>
</dbReference>
<feature type="active site" description="Proton acceptor" evidence="9 10">
    <location>
        <position position="65"/>
    </location>
</feature>
<proteinExistence type="inferred from homology"/>
<comment type="catalytic activity">
    <reaction evidence="1 9 11">
        <text>Hydrolyzes single-stranded DNA or mismatched double-stranded DNA and polynucleotides, releasing free uracil.</text>
        <dbReference type="EC" id="3.2.2.27"/>
    </reaction>
</comment>
<comment type="similarity">
    <text evidence="3 9 11">Belongs to the uracil-DNA glycosylase (UDG) superfamily. UNG family.</text>
</comment>
<dbReference type="Pfam" id="PF03167">
    <property type="entry name" value="UDG"/>
    <property type="match status" value="1"/>
</dbReference>
<dbReference type="NCBIfam" id="NF003592">
    <property type="entry name" value="PRK05254.1-5"/>
    <property type="match status" value="1"/>
</dbReference>
<comment type="function">
    <text evidence="2 9 11">Excises uracil residues from the DNA which can arise as a result of misincorporation of dUMP residues by DNA polymerase or due to deamination of cytosine.</text>
</comment>
<keyword evidence="6 9" id="KW-0227">DNA damage</keyword>
<dbReference type="NCBIfam" id="NF003589">
    <property type="entry name" value="PRK05254.1-2"/>
    <property type="match status" value="1"/>
</dbReference>
<evidence type="ECO:0000256" key="2">
    <source>
        <dbReference type="ARBA" id="ARBA00002631"/>
    </source>
</evidence>
<gene>
    <name evidence="9" type="primary">ung</name>
    <name evidence="13" type="ORF">ACCQ40_05495</name>
</gene>
<dbReference type="InterPro" id="IPR005122">
    <property type="entry name" value="Uracil-DNA_glycosylase-like"/>
</dbReference>
<evidence type="ECO:0000256" key="9">
    <source>
        <dbReference type="HAMAP-Rule" id="MF_00148"/>
    </source>
</evidence>
<comment type="subcellular location">
    <subcellularLocation>
        <location evidence="9">Cytoplasm</location>
    </subcellularLocation>
</comment>
<dbReference type="SUPFAM" id="SSF52141">
    <property type="entry name" value="Uracil-DNA glycosylase-like"/>
    <property type="match status" value="1"/>
</dbReference>
<evidence type="ECO:0000256" key="6">
    <source>
        <dbReference type="ARBA" id="ARBA00022763"/>
    </source>
</evidence>
<keyword evidence="14" id="KW-1185">Reference proteome</keyword>
<keyword evidence="7 9" id="KW-0378">Hydrolase</keyword>
<evidence type="ECO:0000313" key="14">
    <source>
        <dbReference type="Proteomes" id="UP001638015"/>
    </source>
</evidence>
<evidence type="ECO:0000256" key="8">
    <source>
        <dbReference type="ARBA" id="ARBA00023204"/>
    </source>
</evidence>
<dbReference type="PROSITE" id="PS00130">
    <property type="entry name" value="U_DNA_GLYCOSYLASE"/>
    <property type="match status" value="1"/>
</dbReference>
<keyword evidence="13" id="KW-0326">Glycosidase</keyword>
<dbReference type="GO" id="GO:0004844">
    <property type="term" value="F:uracil DNA N-glycosylase activity"/>
    <property type="evidence" value="ECO:0007669"/>
    <property type="project" value="UniProtKB-EC"/>
</dbReference>
<dbReference type="Gene3D" id="3.40.470.10">
    <property type="entry name" value="Uracil-DNA glycosylase-like domain"/>
    <property type="match status" value="1"/>
</dbReference>
<evidence type="ECO:0000256" key="10">
    <source>
        <dbReference type="PROSITE-ProRule" id="PRU10072"/>
    </source>
</evidence>
<dbReference type="EMBL" id="JBGMEH010000006">
    <property type="protein sequence ID" value="MFO3716241.1"/>
    <property type="molecule type" value="Genomic_DNA"/>
</dbReference>
<dbReference type="EC" id="3.2.2.27" evidence="4 9"/>
<evidence type="ECO:0000256" key="4">
    <source>
        <dbReference type="ARBA" id="ARBA00012030"/>
    </source>
</evidence>
<organism evidence="13 14">
    <name type="scientific">Anaerococcus cruorum</name>
    <dbReference type="NCBI Taxonomy" id="3115617"/>
    <lineage>
        <taxon>Bacteria</taxon>
        <taxon>Bacillati</taxon>
        <taxon>Bacillota</taxon>
        <taxon>Tissierellia</taxon>
        <taxon>Tissierellales</taxon>
        <taxon>Peptoniphilaceae</taxon>
        <taxon>Anaerococcus</taxon>
    </lineage>
</organism>
<name>A0ABW9MWR0_9FIRM</name>
<dbReference type="NCBIfam" id="TIGR00628">
    <property type="entry name" value="ung"/>
    <property type="match status" value="1"/>
</dbReference>
<sequence>MSVNIGNDWDIVLADQWDKVYYQNLRKKLIEEYKNYKVYPDMYDIFNALKSVPYKDVKVVILGQDPYHGQGQAHGYAFSVQKGIKTPPSLQNIYKEMHEDIGTFIPDNGNLLKWADQGVLLLNTSLTVRAHEANSHQKIGWEILTDNIIKKLNEREKPIVFILWGRNAQSKEKFITNLNHLIIKSTHPSPLSAHRGFFGSRPFSKTNNFLKSIGEEPIDWQIENL</sequence>
<evidence type="ECO:0000256" key="5">
    <source>
        <dbReference type="ARBA" id="ARBA00018429"/>
    </source>
</evidence>
<dbReference type="Proteomes" id="UP001638015">
    <property type="component" value="Unassembled WGS sequence"/>
</dbReference>
<dbReference type="InterPro" id="IPR002043">
    <property type="entry name" value="UDG_fam1"/>
</dbReference>
<feature type="domain" description="Uracil-DNA glycosylase-like" evidence="12">
    <location>
        <begin position="50"/>
        <end position="210"/>
    </location>
</feature>
<dbReference type="CDD" id="cd10027">
    <property type="entry name" value="UDG-F1-like"/>
    <property type="match status" value="1"/>
</dbReference>
<dbReference type="NCBIfam" id="NF003591">
    <property type="entry name" value="PRK05254.1-4"/>
    <property type="match status" value="1"/>
</dbReference>
<dbReference type="SMART" id="SM00986">
    <property type="entry name" value="UDG"/>
    <property type="match status" value="1"/>
</dbReference>
<dbReference type="PANTHER" id="PTHR11264">
    <property type="entry name" value="URACIL-DNA GLYCOSYLASE"/>
    <property type="match status" value="1"/>
</dbReference>
<dbReference type="HAMAP" id="MF_00148">
    <property type="entry name" value="UDG"/>
    <property type="match status" value="1"/>
</dbReference>
<dbReference type="InterPro" id="IPR036895">
    <property type="entry name" value="Uracil-DNA_glycosylase-like_sf"/>
</dbReference>
<evidence type="ECO:0000256" key="3">
    <source>
        <dbReference type="ARBA" id="ARBA00008184"/>
    </source>
</evidence>
<evidence type="ECO:0000256" key="11">
    <source>
        <dbReference type="RuleBase" id="RU003780"/>
    </source>
</evidence>
<evidence type="ECO:0000313" key="13">
    <source>
        <dbReference type="EMBL" id="MFO3716241.1"/>
    </source>
</evidence>
<dbReference type="InterPro" id="IPR018085">
    <property type="entry name" value="Ura-DNA_Glyclase_AS"/>
</dbReference>
<reference evidence="13 14" key="1">
    <citation type="journal article" date="2025" name="Anaerobe">
        <title>Description of Anaerococcus kampingiae sp. nov., Anaerococcus groningensis sp. nov., Anaerococcus martiniensis sp. nov., and Anaerococcus cruorum sp. nov., isolated from human clinical specimens.</title>
        <authorList>
            <person name="Boiten K.E."/>
            <person name="Meijer J."/>
            <person name="van Wezel E.M."/>
            <person name="Veloo A.C.M."/>
        </authorList>
    </citation>
    <scope>NUCLEOTIDE SEQUENCE [LARGE SCALE GENOMIC DNA]</scope>
    <source>
        <strain evidence="13 14">ENR1039</strain>
    </source>
</reference>
<dbReference type="PANTHER" id="PTHR11264:SF0">
    <property type="entry name" value="URACIL-DNA GLYCOSYLASE"/>
    <property type="match status" value="1"/>
</dbReference>
<keyword evidence="8 9" id="KW-0234">DNA repair</keyword>
<dbReference type="SMART" id="SM00987">
    <property type="entry name" value="UreE_C"/>
    <property type="match status" value="1"/>
</dbReference>
<evidence type="ECO:0000256" key="7">
    <source>
        <dbReference type="ARBA" id="ARBA00022801"/>
    </source>
</evidence>
<evidence type="ECO:0000259" key="12">
    <source>
        <dbReference type="SMART" id="SM00986"/>
    </source>
</evidence>
<protein>
    <recommendedName>
        <fullName evidence="5 9">Uracil-DNA glycosylase</fullName>
        <shortName evidence="9">UDG</shortName>
        <ecNumber evidence="4 9">3.2.2.27</ecNumber>
    </recommendedName>
</protein>
<comment type="caution">
    <text evidence="13">The sequence shown here is derived from an EMBL/GenBank/DDBJ whole genome shotgun (WGS) entry which is preliminary data.</text>
</comment>
<dbReference type="NCBIfam" id="NF003588">
    <property type="entry name" value="PRK05254.1-1"/>
    <property type="match status" value="1"/>
</dbReference>